<sequence>MRNAEPTVQTRQTDKDLAEKALFAFTDESVLAEGLGGGAGQCEKRNH</sequence>
<name>A0A6I2M4X7_9BACI</name>
<dbReference type="Proteomes" id="UP000441585">
    <property type="component" value="Unassembled WGS sequence"/>
</dbReference>
<dbReference type="RefSeq" id="WP_154317795.1">
    <property type="nucleotide sequence ID" value="NZ_CAJGAA010000001.1"/>
</dbReference>
<dbReference type="EMBL" id="WKKF01000001">
    <property type="protein sequence ID" value="MRX52384.1"/>
    <property type="molecule type" value="Genomic_DNA"/>
</dbReference>
<comment type="caution">
    <text evidence="1">The sequence shown here is derived from an EMBL/GenBank/DDBJ whole genome shotgun (WGS) entry which is preliminary data.</text>
</comment>
<dbReference type="AlphaFoldDB" id="A0A6I2M4X7"/>
<gene>
    <name evidence="1" type="ORF">GJU41_00245</name>
</gene>
<evidence type="ECO:0000313" key="1">
    <source>
        <dbReference type="EMBL" id="MRX52384.1"/>
    </source>
</evidence>
<accession>A0A6I2M4X7</accession>
<proteinExistence type="predicted"/>
<reference evidence="1 2" key="1">
    <citation type="submission" date="2019-11" db="EMBL/GenBank/DDBJ databases">
        <title>Bacillus idriensis genome.</title>
        <authorList>
            <person name="Konopka E.N."/>
            <person name="Newman J.D."/>
        </authorList>
    </citation>
    <scope>NUCLEOTIDE SEQUENCE [LARGE SCALE GENOMIC DNA]</scope>
    <source>
        <strain evidence="1 2">DSM 19097</strain>
    </source>
</reference>
<organism evidence="1 2">
    <name type="scientific">Metabacillus idriensis</name>
    <dbReference type="NCBI Taxonomy" id="324768"/>
    <lineage>
        <taxon>Bacteria</taxon>
        <taxon>Bacillati</taxon>
        <taxon>Bacillota</taxon>
        <taxon>Bacilli</taxon>
        <taxon>Bacillales</taxon>
        <taxon>Bacillaceae</taxon>
        <taxon>Metabacillus</taxon>
    </lineage>
</organism>
<evidence type="ECO:0000313" key="2">
    <source>
        <dbReference type="Proteomes" id="UP000441585"/>
    </source>
</evidence>
<protein>
    <submittedName>
        <fullName evidence="1">Uncharacterized protein</fullName>
    </submittedName>
</protein>
<keyword evidence="2" id="KW-1185">Reference proteome</keyword>